<dbReference type="InterPro" id="IPR014721">
    <property type="entry name" value="Ribsml_uS5_D2-typ_fold_subgr"/>
</dbReference>
<protein>
    <recommendedName>
        <fullName evidence="1">Elongation factor G</fullName>
    </recommendedName>
</protein>
<dbReference type="InterPro" id="IPR047872">
    <property type="entry name" value="EFG_IV"/>
</dbReference>
<evidence type="ECO:0000313" key="8">
    <source>
        <dbReference type="EMBL" id="QDU70776.1"/>
    </source>
</evidence>
<dbReference type="InterPro" id="IPR009000">
    <property type="entry name" value="Transl_B-barrel_sf"/>
</dbReference>
<dbReference type="Pfam" id="PF00009">
    <property type="entry name" value="GTP_EFTU"/>
    <property type="match status" value="1"/>
</dbReference>
<dbReference type="OrthoDB" id="9804431at2"/>
<dbReference type="Gene3D" id="3.40.50.300">
    <property type="entry name" value="P-loop containing nucleotide triphosphate hydrolases"/>
    <property type="match status" value="1"/>
</dbReference>
<keyword evidence="9" id="KW-1185">Reference proteome</keyword>
<dbReference type="NCBIfam" id="NF009381">
    <property type="entry name" value="PRK12740.1-5"/>
    <property type="match status" value="1"/>
</dbReference>
<dbReference type="SMART" id="SM00889">
    <property type="entry name" value="EFG_IV"/>
    <property type="match status" value="1"/>
</dbReference>
<name>A0A518BUY1_9BACT</name>
<dbReference type="Gene3D" id="2.40.30.10">
    <property type="entry name" value="Translation factors"/>
    <property type="match status" value="1"/>
</dbReference>
<dbReference type="EMBL" id="CP036280">
    <property type="protein sequence ID" value="QDU70776.1"/>
    <property type="molecule type" value="Genomic_DNA"/>
</dbReference>
<dbReference type="Gene3D" id="3.30.70.240">
    <property type="match status" value="1"/>
</dbReference>
<dbReference type="Proteomes" id="UP000320386">
    <property type="component" value="Chromosome"/>
</dbReference>
<evidence type="ECO:0000256" key="1">
    <source>
        <dbReference type="ARBA" id="ARBA00017872"/>
    </source>
</evidence>
<feature type="domain" description="Tr-type G" evidence="7">
    <location>
        <begin position="7"/>
        <end position="268"/>
    </location>
</feature>
<accession>A0A518BUY1</accession>
<dbReference type="Gene3D" id="3.30.70.870">
    <property type="entry name" value="Elongation Factor G (Translational Gtpase), domain 3"/>
    <property type="match status" value="1"/>
</dbReference>
<evidence type="ECO:0000313" key="9">
    <source>
        <dbReference type="Proteomes" id="UP000320386"/>
    </source>
</evidence>
<dbReference type="SMART" id="SM00838">
    <property type="entry name" value="EFG_C"/>
    <property type="match status" value="1"/>
</dbReference>
<proteinExistence type="predicted"/>
<dbReference type="RefSeq" id="WP_145444925.1">
    <property type="nucleotide sequence ID" value="NZ_CP036280.1"/>
</dbReference>
<evidence type="ECO:0000256" key="4">
    <source>
        <dbReference type="ARBA" id="ARBA00022917"/>
    </source>
</evidence>
<dbReference type="NCBIfam" id="NF009891">
    <property type="entry name" value="PRK13351.1-1"/>
    <property type="match status" value="1"/>
</dbReference>
<dbReference type="SUPFAM" id="SSF50447">
    <property type="entry name" value="Translation proteins"/>
    <property type="match status" value="1"/>
</dbReference>
<dbReference type="GO" id="GO:0003924">
    <property type="term" value="F:GTPase activity"/>
    <property type="evidence" value="ECO:0007669"/>
    <property type="project" value="InterPro"/>
</dbReference>
<organism evidence="8 9">
    <name type="scientific">Mucisphaera calidilacus</name>
    <dbReference type="NCBI Taxonomy" id="2527982"/>
    <lineage>
        <taxon>Bacteria</taxon>
        <taxon>Pseudomonadati</taxon>
        <taxon>Planctomycetota</taxon>
        <taxon>Phycisphaerae</taxon>
        <taxon>Phycisphaerales</taxon>
        <taxon>Phycisphaeraceae</taxon>
        <taxon>Mucisphaera</taxon>
    </lineage>
</organism>
<keyword evidence="4" id="KW-0648">Protein biosynthesis</keyword>
<dbReference type="InterPro" id="IPR041095">
    <property type="entry name" value="EFG_II"/>
</dbReference>
<dbReference type="PANTHER" id="PTHR43261:SF6">
    <property type="entry name" value="ELONGATION FACTOR G-LIKE PROTEIN"/>
    <property type="match status" value="1"/>
</dbReference>
<dbReference type="Gene3D" id="3.30.230.10">
    <property type="match status" value="1"/>
</dbReference>
<evidence type="ECO:0000256" key="5">
    <source>
        <dbReference type="ARBA" id="ARBA00023134"/>
    </source>
</evidence>
<dbReference type="CDD" id="cd16262">
    <property type="entry name" value="EFG_III"/>
    <property type="match status" value="1"/>
</dbReference>
<dbReference type="NCBIfam" id="TIGR00231">
    <property type="entry name" value="small_GTP"/>
    <property type="match status" value="1"/>
</dbReference>
<dbReference type="CDD" id="cd03713">
    <property type="entry name" value="EFG_mtEFG_C"/>
    <property type="match status" value="1"/>
</dbReference>
<dbReference type="InterPro" id="IPR000795">
    <property type="entry name" value="T_Tr_GTP-bd_dom"/>
</dbReference>
<dbReference type="SUPFAM" id="SSF52540">
    <property type="entry name" value="P-loop containing nucleoside triphosphate hydrolases"/>
    <property type="match status" value="1"/>
</dbReference>
<dbReference type="Pfam" id="PF03764">
    <property type="entry name" value="EFG_IV"/>
    <property type="match status" value="1"/>
</dbReference>
<dbReference type="InterPro" id="IPR009022">
    <property type="entry name" value="EFG_III"/>
</dbReference>
<keyword evidence="2" id="KW-0547">Nucleotide-binding</keyword>
<dbReference type="SUPFAM" id="SSF54211">
    <property type="entry name" value="Ribosomal protein S5 domain 2-like"/>
    <property type="match status" value="1"/>
</dbReference>
<dbReference type="PROSITE" id="PS51722">
    <property type="entry name" value="G_TR_2"/>
    <property type="match status" value="1"/>
</dbReference>
<dbReference type="GO" id="GO:0032790">
    <property type="term" value="P:ribosome disassembly"/>
    <property type="evidence" value="ECO:0007669"/>
    <property type="project" value="TreeGrafter"/>
</dbReference>
<dbReference type="FunFam" id="3.30.70.240:FF:000001">
    <property type="entry name" value="Elongation factor G"/>
    <property type="match status" value="1"/>
</dbReference>
<dbReference type="InterPro" id="IPR053905">
    <property type="entry name" value="EF-G-like_DII"/>
</dbReference>
<dbReference type="Pfam" id="PF14492">
    <property type="entry name" value="EFG_III"/>
    <property type="match status" value="1"/>
</dbReference>
<dbReference type="Pfam" id="PF22042">
    <property type="entry name" value="EF-G_D2"/>
    <property type="match status" value="1"/>
</dbReference>
<dbReference type="InterPro" id="IPR035647">
    <property type="entry name" value="EFG_III/V"/>
</dbReference>
<dbReference type="SUPFAM" id="SSF54980">
    <property type="entry name" value="EF-G C-terminal domain-like"/>
    <property type="match status" value="2"/>
</dbReference>
<dbReference type="GO" id="GO:0005525">
    <property type="term" value="F:GTP binding"/>
    <property type="evidence" value="ECO:0007669"/>
    <property type="project" value="UniProtKB-KW"/>
</dbReference>
<keyword evidence="3 8" id="KW-0251">Elongation factor</keyword>
<evidence type="ECO:0000256" key="3">
    <source>
        <dbReference type="ARBA" id="ARBA00022768"/>
    </source>
</evidence>
<dbReference type="InterPro" id="IPR005517">
    <property type="entry name" value="Transl_elong_EFG/EF2_IV"/>
</dbReference>
<evidence type="ECO:0000256" key="6">
    <source>
        <dbReference type="ARBA" id="ARBA00024731"/>
    </source>
</evidence>
<comment type="function">
    <text evidence="6">Catalyzes the GTP-dependent ribosomal translocation step during translation elongation. During this step, the ribosome changes from the pre-translocational (PRE) to the post-translocational (POST) state as the newly formed A-site-bound peptidyl-tRNA and P-site-bound deacylated tRNA move to the P and E sites, respectively. Catalyzes the coordinated movement of the two tRNA molecules, the mRNA and conformational changes in the ribosome.</text>
</comment>
<dbReference type="InterPro" id="IPR027417">
    <property type="entry name" value="P-loop_NTPase"/>
</dbReference>
<dbReference type="PRINTS" id="PR00315">
    <property type="entry name" value="ELONGATNFCT"/>
</dbReference>
<dbReference type="InterPro" id="IPR020568">
    <property type="entry name" value="Ribosomal_Su5_D2-typ_SF"/>
</dbReference>
<dbReference type="InterPro" id="IPR000640">
    <property type="entry name" value="EFG_V-like"/>
</dbReference>
<dbReference type="InterPro" id="IPR005225">
    <property type="entry name" value="Small_GTP-bd"/>
</dbReference>
<dbReference type="CDD" id="cd01434">
    <property type="entry name" value="EFG_mtEFG1_IV"/>
    <property type="match status" value="1"/>
</dbReference>
<dbReference type="Pfam" id="PF00679">
    <property type="entry name" value="EFG_C"/>
    <property type="match status" value="1"/>
</dbReference>
<evidence type="ECO:0000256" key="2">
    <source>
        <dbReference type="ARBA" id="ARBA00022741"/>
    </source>
</evidence>
<dbReference type="InterPro" id="IPR035649">
    <property type="entry name" value="EFG_V"/>
</dbReference>
<dbReference type="AlphaFoldDB" id="A0A518BUY1"/>
<dbReference type="GO" id="GO:0003746">
    <property type="term" value="F:translation elongation factor activity"/>
    <property type="evidence" value="ECO:0007669"/>
    <property type="project" value="UniProtKB-KW"/>
</dbReference>
<dbReference type="PANTHER" id="PTHR43261">
    <property type="entry name" value="TRANSLATION ELONGATION FACTOR G-RELATED"/>
    <property type="match status" value="1"/>
</dbReference>
<keyword evidence="5" id="KW-0342">GTP-binding</keyword>
<dbReference type="FunFam" id="3.30.230.10:FF:000003">
    <property type="entry name" value="Elongation factor G"/>
    <property type="match status" value="1"/>
</dbReference>
<reference evidence="8 9" key="1">
    <citation type="submission" date="2019-02" db="EMBL/GenBank/DDBJ databases">
        <title>Deep-cultivation of Planctomycetes and their phenomic and genomic characterization uncovers novel biology.</title>
        <authorList>
            <person name="Wiegand S."/>
            <person name="Jogler M."/>
            <person name="Boedeker C."/>
            <person name="Pinto D."/>
            <person name="Vollmers J."/>
            <person name="Rivas-Marin E."/>
            <person name="Kohn T."/>
            <person name="Peeters S.H."/>
            <person name="Heuer A."/>
            <person name="Rast P."/>
            <person name="Oberbeckmann S."/>
            <person name="Bunk B."/>
            <person name="Jeske O."/>
            <person name="Meyerdierks A."/>
            <person name="Storesund J.E."/>
            <person name="Kallscheuer N."/>
            <person name="Luecker S."/>
            <person name="Lage O.M."/>
            <person name="Pohl T."/>
            <person name="Merkel B.J."/>
            <person name="Hornburger P."/>
            <person name="Mueller R.-W."/>
            <person name="Bruemmer F."/>
            <person name="Labrenz M."/>
            <person name="Spormann A.M."/>
            <person name="Op den Camp H."/>
            <person name="Overmann J."/>
            <person name="Amann R."/>
            <person name="Jetten M.S.M."/>
            <person name="Mascher T."/>
            <person name="Medema M.H."/>
            <person name="Devos D.P."/>
            <person name="Kaster A.-K."/>
            <person name="Ovreas L."/>
            <person name="Rohde M."/>
            <person name="Galperin M.Y."/>
            <person name="Jogler C."/>
        </authorList>
    </citation>
    <scope>NUCLEOTIDE SEQUENCE [LARGE SCALE GENOMIC DNA]</scope>
    <source>
        <strain evidence="8 9">Pan265</strain>
    </source>
</reference>
<evidence type="ECO:0000259" key="7">
    <source>
        <dbReference type="PROSITE" id="PS51722"/>
    </source>
</evidence>
<sequence length="692" mass="75461">MTTYTTAQIRNIVLLGQQGSGKTTLAESLLFSAGAIGRVGAVQDGNTVSDFTDEEKEHGHSLFATLVSADHDGVHLNLLDTPGSPDFMGQAISALPAADTAALVLDAGEPIGSVSRRLMAMAEEQRLCRMVIINKIDHAPEGLASVLEQVQKVFGKRCLPMNLPAEGGKKVVDCFFETEGESDLGPVEDAHTAIIDQVVEIDEDLMSVYLEQGHVKPEQLHDAFEQALREGHLVPVCFVAARPHEDHENPVGVKELVRVLEKLAPSPIEGNPRPFLRGDDTDHEIFADHDPEKHVLAHVFQVRIDPFVGKICLFRVHQGTVTGQSQLFIGDPKTGESKKPFKIGHLQKVQGSKHSEIEQAIPGDLVAVAKIEDIHFDAVLHDSHDEDRLHLRPLRFPEPLTGLAVSPKKRGDEQKIGDALSKLQEEDPTFTVTRDATTHETVIHGLGELQLRVVLEELKNRYNVEVDTKTPRIAYRETISSKAEGHHRHKKQTGGAGQFGEVFLRIEPLERGTGFEFVNDTFGGSIPHQFLPAIEKGIRQALEEGVVAGYPMQDIRVSVYDGKHHPVDSKEVAFITAGKRAFAEAVANASPVLLEPMVDVEVTAPEGYLGDITGDLSSKRGRVQGTDMVGSGQMCISALVPLAEVANYQSELRSMTGGQGSYTMSMSHYDPMPAHVQEKVAAESQKELVEAG</sequence>
<gene>
    <name evidence="8" type="primary">fusA_1</name>
    <name evidence="8" type="ORF">Pan265_06120</name>
</gene>
<dbReference type="KEGG" id="mcad:Pan265_06120"/>